<name>A0A8W8L1C0_MAGGI</name>
<evidence type="ECO:0000256" key="1">
    <source>
        <dbReference type="SAM" id="SignalP"/>
    </source>
</evidence>
<keyword evidence="1" id="KW-0732">Signal</keyword>
<evidence type="ECO:0000313" key="3">
    <source>
        <dbReference type="Proteomes" id="UP000005408"/>
    </source>
</evidence>
<evidence type="ECO:0000313" key="2">
    <source>
        <dbReference type="EnsemblMetazoa" id="G26223.1:cds"/>
    </source>
</evidence>
<protein>
    <submittedName>
        <fullName evidence="2">Uncharacterized protein</fullName>
    </submittedName>
</protein>
<feature type="signal peptide" evidence="1">
    <location>
        <begin position="1"/>
        <end position="19"/>
    </location>
</feature>
<proteinExistence type="predicted"/>
<accession>A0A8W8L1C0</accession>
<dbReference type="AlphaFoldDB" id="A0A8W8L1C0"/>
<sequence>MNGILLSLLFLCTVNFSQCCWKDHDCHDHSCQYGSRCHLRSCRCIECLEDGHCQCSAGQISECSSFHFFGHTSHHCVCHGNYPATQQPFVKLECNHQKISVIESIAENLHVEDSRAEPCPGTTKHQTSEAFVINKCNSKARSSWSKGEQVKTECSNDAISPYTPISTFYDQGNMAAFLIDCTKTTDGVVIGLTIAVQTCHDAPMVMNLNETTTPRMSEFYTILQQK</sequence>
<organism evidence="2 3">
    <name type="scientific">Magallana gigas</name>
    <name type="common">Pacific oyster</name>
    <name type="synonym">Crassostrea gigas</name>
    <dbReference type="NCBI Taxonomy" id="29159"/>
    <lineage>
        <taxon>Eukaryota</taxon>
        <taxon>Metazoa</taxon>
        <taxon>Spiralia</taxon>
        <taxon>Lophotrochozoa</taxon>
        <taxon>Mollusca</taxon>
        <taxon>Bivalvia</taxon>
        <taxon>Autobranchia</taxon>
        <taxon>Pteriomorphia</taxon>
        <taxon>Ostreida</taxon>
        <taxon>Ostreoidea</taxon>
        <taxon>Ostreidae</taxon>
        <taxon>Magallana</taxon>
    </lineage>
</organism>
<reference evidence="2" key="1">
    <citation type="submission" date="2022-08" db="UniProtKB">
        <authorList>
            <consortium name="EnsemblMetazoa"/>
        </authorList>
    </citation>
    <scope>IDENTIFICATION</scope>
    <source>
        <strain evidence="2">05x7-T-G4-1.051#20</strain>
    </source>
</reference>
<feature type="chain" id="PRO_5036493208" evidence="1">
    <location>
        <begin position="20"/>
        <end position="226"/>
    </location>
</feature>
<dbReference type="Proteomes" id="UP000005408">
    <property type="component" value="Unassembled WGS sequence"/>
</dbReference>
<dbReference type="EnsemblMetazoa" id="G26223.1">
    <property type="protein sequence ID" value="G26223.1:cds"/>
    <property type="gene ID" value="G26223"/>
</dbReference>
<keyword evidence="3" id="KW-1185">Reference proteome</keyword>